<evidence type="ECO:0000256" key="1">
    <source>
        <dbReference type="SAM" id="MobiDB-lite"/>
    </source>
</evidence>
<dbReference type="EMBL" id="CP147982">
    <property type="protein sequence ID" value="WXK74742.1"/>
    <property type="molecule type" value="Genomic_DNA"/>
</dbReference>
<evidence type="ECO:0008006" key="4">
    <source>
        <dbReference type="Google" id="ProtNLM"/>
    </source>
</evidence>
<feature type="compositionally biased region" description="Basic residues" evidence="1">
    <location>
        <begin position="123"/>
        <end position="132"/>
    </location>
</feature>
<keyword evidence="3" id="KW-1185">Reference proteome</keyword>
<proteinExistence type="predicted"/>
<evidence type="ECO:0000313" key="3">
    <source>
        <dbReference type="Proteomes" id="UP001626628"/>
    </source>
</evidence>
<gene>
    <name evidence="2" type="ORF">WAB15_01460</name>
</gene>
<sequence>MEQSALWTDHSPKRCCITRASGGLLLDWELAAFGDPSDLARLAVRLQLPDPTQVRALIRHPHPHPAVARRTVLYWCIHQLADAALSTSARPRQGQHPSGLRHSLGNADPSEGALPVYRTDRTAKHHRGRSAG</sequence>
<reference evidence="2 3" key="1">
    <citation type="submission" date="2024-03" db="EMBL/GenBank/DDBJ databases">
        <title>The complete genome of Streptomyces sirii sp.nov.</title>
        <authorList>
            <person name="Zakalyukina Y.V."/>
            <person name="Belik A.R."/>
            <person name="Biryukov M.V."/>
            <person name="Baturina O.A."/>
            <person name="Kabilov M.R."/>
        </authorList>
    </citation>
    <scope>NUCLEOTIDE SEQUENCE [LARGE SCALE GENOMIC DNA]</scope>
    <source>
        <strain evidence="2 3">BP-8</strain>
    </source>
</reference>
<protein>
    <recommendedName>
        <fullName evidence="4">Phosphotransferase</fullName>
    </recommendedName>
</protein>
<dbReference type="Proteomes" id="UP001626628">
    <property type="component" value="Chromosome"/>
</dbReference>
<evidence type="ECO:0000313" key="2">
    <source>
        <dbReference type="EMBL" id="WXK74742.1"/>
    </source>
</evidence>
<dbReference type="RefSeq" id="WP_407284972.1">
    <property type="nucleotide sequence ID" value="NZ_CP147982.1"/>
</dbReference>
<feature type="region of interest" description="Disordered" evidence="1">
    <location>
        <begin position="86"/>
        <end position="132"/>
    </location>
</feature>
<accession>A0ABZ2QDZ5</accession>
<organism evidence="2 3">
    <name type="scientific">Streptomyces sirii</name>
    <dbReference type="NCBI Taxonomy" id="3127701"/>
    <lineage>
        <taxon>Bacteria</taxon>
        <taxon>Bacillati</taxon>
        <taxon>Actinomycetota</taxon>
        <taxon>Actinomycetes</taxon>
        <taxon>Kitasatosporales</taxon>
        <taxon>Streptomycetaceae</taxon>
        <taxon>Streptomyces</taxon>
    </lineage>
</organism>
<name>A0ABZ2QDZ5_9ACTN</name>